<proteinExistence type="inferred from homology"/>
<feature type="transmembrane region" description="Helical" evidence="15">
    <location>
        <begin position="350"/>
        <end position="371"/>
    </location>
</feature>
<dbReference type="InterPro" id="IPR052337">
    <property type="entry name" value="SAT4-like"/>
</dbReference>
<evidence type="ECO:0000256" key="7">
    <source>
        <dbReference type="ARBA" id="ARBA00022692"/>
    </source>
</evidence>
<keyword evidence="6" id="KW-0336">GPI-anchor</keyword>
<keyword evidence="8 16" id="KW-0732">Signal</keyword>
<feature type="region of interest" description="Disordered" evidence="14">
    <location>
        <begin position="569"/>
        <end position="596"/>
    </location>
</feature>
<evidence type="ECO:0000256" key="11">
    <source>
        <dbReference type="ARBA" id="ARBA00023157"/>
    </source>
</evidence>
<keyword evidence="12" id="KW-0449">Lipoprotein</keyword>
<evidence type="ECO:0000256" key="10">
    <source>
        <dbReference type="ARBA" id="ARBA00023136"/>
    </source>
</evidence>
<dbReference type="PANTHER" id="PTHR33048:SF160">
    <property type="entry name" value="SAT4 FAMILY MEMBRANE PROTEIN"/>
    <property type="match status" value="1"/>
</dbReference>
<evidence type="ECO:0000256" key="9">
    <source>
        <dbReference type="ARBA" id="ARBA00022989"/>
    </source>
</evidence>
<dbReference type="GO" id="GO:0098552">
    <property type="term" value="C:side of membrane"/>
    <property type="evidence" value="ECO:0007669"/>
    <property type="project" value="UniProtKB-KW"/>
</dbReference>
<dbReference type="Pfam" id="PF05730">
    <property type="entry name" value="CFEM"/>
    <property type="match status" value="1"/>
</dbReference>
<protein>
    <submittedName>
        <fullName evidence="19">Extracellular membrane protein, CFEM</fullName>
    </submittedName>
</protein>
<comment type="similarity">
    <text evidence="13">Belongs to the SAT4 family.</text>
</comment>
<evidence type="ECO:0000313" key="19">
    <source>
        <dbReference type="EMBL" id="USW57207.1"/>
    </source>
</evidence>
<feature type="compositionally biased region" description="Low complexity" evidence="14">
    <location>
        <begin position="467"/>
        <end position="477"/>
    </location>
</feature>
<keyword evidence="11" id="KW-1015">Disulfide bond</keyword>
<evidence type="ECO:0000256" key="4">
    <source>
        <dbReference type="ARBA" id="ARBA00010031"/>
    </source>
</evidence>
<evidence type="ECO:0000256" key="1">
    <source>
        <dbReference type="ARBA" id="ARBA00004141"/>
    </source>
</evidence>
<evidence type="ECO:0000259" key="17">
    <source>
        <dbReference type="Pfam" id="PF05730"/>
    </source>
</evidence>
<feature type="signal peptide" evidence="16">
    <location>
        <begin position="1"/>
        <end position="24"/>
    </location>
</feature>
<dbReference type="InterPro" id="IPR049326">
    <property type="entry name" value="Rhodopsin_dom_fungi"/>
</dbReference>
<evidence type="ECO:0000256" key="2">
    <source>
        <dbReference type="ARBA" id="ARBA00004589"/>
    </source>
</evidence>
<keyword evidence="7 15" id="KW-0812">Transmembrane</keyword>
<evidence type="ECO:0000256" key="13">
    <source>
        <dbReference type="ARBA" id="ARBA00038359"/>
    </source>
</evidence>
<dbReference type="Pfam" id="PF20684">
    <property type="entry name" value="Fung_rhodopsin"/>
    <property type="match status" value="1"/>
</dbReference>
<evidence type="ECO:0000313" key="20">
    <source>
        <dbReference type="Proteomes" id="UP001056384"/>
    </source>
</evidence>
<feature type="transmembrane region" description="Helical" evidence="15">
    <location>
        <begin position="151"/>
        <end position="171"/>
    </location>
</feature>
<keyword evidence="10 15" id="KW-0472">Membrane</keyword>
<keyword evidence="6" id="KW-0325">Glycoprotein</keyword>
<feature type="transmembrane region" description="Helical" evidence="15">
    <location>
        <begin position="227"/>
        <end position="256"/>
    </location>
</feature>
<keyword evidence="9 15" id="KW-1133">Transmembrane helix</keyword>
<evidence type="ECO:0000256" key="15">
    <source>
        <dbReference type="SAM" id="Phobius"/>
    </source>
</evidence>
<feature type="domain" description="CFEM" evidence="17">
    <location>
        <begin position="42"/>
        <end position="102"/>
    </location>
</feature>
<dbReference type="EMBL" id="CP099426">
    <property type="protein sequence ID" value="USW57207.1"/>
    <property type="molecule type" value="Genomic_DNA"/>
</dbReference>
<dbReference type="PANTHER" id="PTHR33048">
    <property type="entry name" value="PTH11-LIKE INTEGRAL MEMBRANE PROTEIN (AFU_ORTHOLOGUE AFUA_5G11245)"/>
    <property type="match status" value="1"/>
</dbReference>
<evidence type="ECO:0000256" key="8">
    <source>
        <dbReference type="ARBA" id="ARBA00022729"/>
    </source>
</evidence>
<dbReference type="AlphaFoldDB" id="A0A9Q9B4I0"/>
<dbReference type="GO" id="GO:0005576">
    <property type="term" value="C:extracellular region"/>
    <property type="evidence" value="ECO:0007669"/>
    <property type="project" value="UniProtKB-SubCell"/>
</dbReference>
<keyword evidence="20" id="KW-1185">Reference proteome</keyword>
<accession>A0A9Q9B4I0</accession>
<feature type="region of interest" description="Disordered" evidence="14">
    <location>
        <begin position="493"/>
        <end position="550"/>
    </location>
</feature>
<name>A0A9Q9B4I0_9PEZI</name>
<sequence length="706" mass="77799">MRCNIVTALLLQLLSGWLASATIARQQHNTTDLINILDKRQAPGQCTLNCFSEVLPRFDCPDLLKCICADEAVADALRQCVTASGCSIEEALQGQKVQAETCGFPKRNRVMLLTIVQTALFSLAATCAALRVLARGRHFGGAGCGWDDAMLFATCLPMLGLTVVGYMEQIAGLGRDIWELEFGQIENVLKLFYIGNTFYSPVVFGAKIAFVLLYLRIWKDSSKIFRWTCQCILALLVVAMLGFTLSTILLCTPVSYSWKALSGAKGTCVNREAQLFSNSAVNIAMDFVVLLLPVPRIIQLSMDWPKKIGLLCTFLVGFAATATSITQYYYLITRVSSTENPTWDYFDIGLWRITEMYLSVICCCMPMIAGVSKRAFKHASDAVSVPSTVSELWRKTKGSTTTTSSKSQDNPKLTANVTLTGSLGLQSSWVELKDVYKQNDTQLSSTAVNLRSSYTLQGTHTPKLSGATTVVPSPTPTPFATACTRERALNETQWDLYQREHPMRSETRSRQRGYSTPDHLQKQSTPDQSGGMKARISRIDSDASSYSVSPSYTSTARYVDKAVGADRSSMLRPPFEGRTRTRADTVPSADRGAPGSRIAVNVPTAARRHVGRLSNSGYCTMLPPPTPSPRSDVSEDIVVTPDQILTWARHSQSQVLHQAQLSAARSEARRGPYADLDERMQLEARSYSDRALPETPDASTYYPKWI</sequence>
<feature type="chain" id="PRO_5040253395" evidence="16">
    <location>
        <begin position="25"/>
        <end position="706"/>
    </location>
</feature>
<evidence type="ECO:0000256" key="12">
    <source>
        <dbReference type="ARBA" id="ARBA00023288"/>
    </source>
</evidence>
<evidence type="ECO:0000256" key="3">
    <source>
        <dbReference type="ARBA" id="ARBA00004613"/>
    </source>
</evidence>
<evidence type="ECO:0000256" key="6">
    <source>
        <dbReference type="ARBA" id="ARBA00022622"/>
    </source>
</evidence>
<reference evidence="19" key="1">
    <citation type="submission" date="2022-06" db="EMBL/GenBank/DDBJ databases">
        <title>Complete genome sequences of two strains of the flax pathogen Septoria linicola.</title>
        <authorList>
            <person name="Lapalu N."/>
            <person name="Simon A."/>
            <person name="Demenou B."/>
            <person name="Paumier D."/>
            <person name="Guillot M.-P."/>
            <person name="Gout L."/>
            <person name="Valade R."/>
        </authorList>
    </citation>
    <scope>NUCLEOTIDE SEQUENCE</scope>
    <source>
        <strain evidence="19">SE15195</strain>
    </source>
</reference>
<evidence type="ECO:0000259" key="18">
    <source>
        <dbReference type="Pfam" id="PF20684"/>
    </source>
</evidence>
<feature type="transmembrane region" description="Helical" evidence="15">
    <location>
        <begin position="310"/>
        <end position="330"/>
    </location>
</feature>
<gene>
    <name evidence="19" type="ORF">Slin15195_G105260</name>
</gene>
<dbReference type="Proteomes" id="UP001056384">
    <property type="component" value="Chromosome 9"/>
</dbReference>
<feature type="domain" description="Rhodopsin" evidence="18">
    <location>
        <begin position="137"/>
        <end position="371"/>
    </location>
</feature>
<comment type="similarity">
    <text evidence="4">Belongs to the RBT5 family.</text>
</comment>
<feature type="transmembrane region" description="Helical" evidence="15">
    <location>
        <begin position="110"/>
        <end position="130"/>
    </location>
</feature>
<evidence type="ECO:0000256" key="14">
    <source>
        <dbReference type="SAM" id="MobiDB-lite"/>
    </source>
</evidence>
<evidence type="ECO:0000256" key="16">
    <source>
        <dbReference type="SAM" id="SignalP"/>
    </source>
</evidence>
<feature type="compositionally biased region" description="Basic and acidic residues" evidence="14">
    <location>
        <begin position="497"/>
        <end position="509"/>
    </location>
</feature>
<organism evidence="19 20">
    <name type="scientific">Septoria linicola</name>
    <dbReference type="NCBI Taxonomy" id="215465"/>
    <lineage>
        <taxon>Eukaryota</taxon>
        <taxon>Fungi</taxon>
        <taxon>Dikarya</taxon>
        <taxon>Ascomycota</taxon>
        <taxon>Pezizomycotina</taxon>
        <taxon>Dothideomycetes</taxon>
        <taxon>Dothideomycetidae</taxon>
        <taxon>Mycosphaerellales</taxon>
        <taxon>Mycosphaerellaceae</taxon>
        <taxon>Septoria</taxon>
    </lineage>
</organism>
<dbReference type="InterPro" id="IPR008427">
    <property type="entry name" value="Extracellular_membr_CFEM_dom"/>
</dbReference>
<comment type="subcellular location">
    <subcellularLocation>
        <location evidence="2">Membrane</location>
        <topology evidence="2">Lipid-anchor</topology>
        <topology evidence="2">GPI-anchor</topology>
    </subcellularLocation>
    <subcellularLocation>
        <location evidence="1">Membrane</location>
        <topology evidence="1">Multi-pass membrane protein</topology>
    </subcellularLocation>
    <subcellularLocation>
        <location evidence="3">Secreted</location>
    </subcellularLocation>
</comment>
<keyword evidence="5" id="KW-0964">Secreted</keyword>
<dbReference type="OrthoDB" id="2496787at2759"/>
<evidence type="ECO:0000256" key="5">
    <source>
        <dbReference type="ARBA" id="ARBA00022525"/>
    </source>
</evidence>
<feature type="transmembrane region" description="Helical" evidence="15">
    <location>
        <begin position="191"/>
        <end position="215"/>
    </location>
</feature>
<feature type="region of interest" description="Disordered" evidence="14">
    <location>
        <begin position="457"/>
        <end position="477"/>
    </location>
</feature>
<feature type="transmembrane region" description="Helical" evidence="15">
    <location>
        <begin position="276"/>
        <end position="298"/>
    </location>
</feature>